<evidence type="ECO:0000256" key="3">
    <source>
        <dbReference type="ARBA" id="ARBA00023163"/>
    </source>
</evidence>
<protein>
    <submittedName>
        <fullName evidence="5">GntR family transcriptional regulator</fullName>
    </submittedName>
</protein>
<name>A0A1M6BNK7_9CLOT</name>
<dbReference type="InterPro" id="IPR000524">
    <property type="entry name" value="Tscrpt_reg_HTH_GntR"/>
</dbReference>
<sequence length="243" mass="28402">MKLDDSNSAAPMYWQLKEILKEKIRDKNYKVGDKLPTELELKEEFNISRSTVRQAFDELSKEGYIERKRGRGTVIRRKFIKQIEKVIDLKEDISERRQEGIHYRRVEVSSVNIDENIAGKMKLKIGDEVRKVTVKLSFGETPIAYFETYLIKELKFPDEFLGFKEGLYSELKSCNDLTLGMKIETLEVTNKNKEINNILGVNKDEPLVKTTRTGYDSEGGIFEYTINYSVMDKYNLYIETKFC</sequence>
<keyword evidence="2" id="KW-0238">DNA-binding</keyword>
<gene>
    <name evidence="5" type="ORF">SAMN02745941_03905</name>
</gene>
<dbReference type="SUPFAM" id="SSF46785">
    <property type="entry name" value="Winged helix' DNA-binding domain"/>
    <property type="match status" value="1"/>
</dbReference>
<keyword evidence="1" id="KW-0805">Transcription regulation</keyword>
<dbReference type="AlphaFoldDB" id="A0A1M6BNK7"/>
<dbReference type="PRINTS" id="PR00035">
    <property type="entry name" value="HTHGNTR"/>
</dbReference>
<dbReference type="GO" id="GO:0045892">
    <property type="term" value="P:negative regulation of DNA-templated transcription"/>
    <property type="evidence" value="ECO:0007669"/>
    <property type="project" value="TreeGrafter"/>
</dbReference>
<evidence type="ECO:0000313" key="6">
    <source>
        <dbReference type="Proteomes" id="UP000184241"/>
    </source>
</evidence>
<reference evidence="5 6" key="1">
    <citation type="submission" date="2016-11" db="EMBL/GenBank/DDBJ databases">
        <authorList>
            <person name="Jaros S."/>
            <person name="Januszkiewicz K."/>
            <person name="Wedrychowicz H."/>
        </authorList>
    </citation>
    <scope>NUCLEOTIDE SEQUENCE [LARGE SCALE GENOMIC DNA]</scope>
    <source>
        <strain evidence="5 6">DSM 6191</strain>
    </source>
</reference>
<organism evidence="5 6">
    <name type="scientific">Clostridium intestinale DSM 6191</name>
    <dbReference type="NCBI Taxonomy" id="1121320"/>
    <lineage>
        <taxon>Bacteria</taxon>
        <taxon>Bacillati</taxon>
        <taxon>Bacillota</taxon>
        <taxon>Clostridia</taxon>
        <taxon>Eubacteriales</taxon>
        <taxon>Clostridiaceae</taxon>
        <taxon>Clostridium</taxon>
    </lineage>
</organism>
<dbReference type="Gene3D" id="3.40.1410.10">
    <property type="entry name" value="Chorismate lyase-like"/>
    <property type="match status" value="1"/>
</dbReference>
<dbReference type="PROSITE" id="PS50949">
    <property type="entry name" value="HTH_GNTR"/>
    <property type="match status" value="1"/>
</dbReference>
<dbReference type="Proteomes" id="UP000184241">
    <property type="component" value="Unassembled WGS sequence"/>
</dbReference>
<dbReference type="Pfam" id="PF07702">
    <property type="entry name" value="UTRA"/>
    <property type="match status" value="1"/>
</dbReference>
<evidence type="ECO:0000313" key="5">
    <source>
        <dbReference type="EMBL" id="SHI50292.1"/>
    </source>
</evidence>
<evidence type="ECO:0000256" key="2">
    <source>
        <dbReference type="ARBA" id="ARBA00023125"/>
    </source>
</evidence>
<dbReference type="InterPro" id="IPR011663">
    <property type="entry name" value="UTRA"/>
</dbReference>
<dbReference type="SMART" id="SM00345">
    <property type="entry name" value="HTH_GNTR"/>
    <property type="match status" value="1"/>
</dbReference>
<accession>A0A1M6BNK7</accession>
<dbReference type="InterPro" id="IPR050679">
    <property type="entry name" value="Bact_HTH_transcr_reg"/>
</dbReference>
<dbReference type="SMART" id="SM00866">
    <property type="entry name" value="UTRA"/>
    <property type="match status" value="1"/>
</dbReference>
<evidence type="ECO:0000259" key="4">
    <source>
        <dbReference type="PROSITE" id="PS50949"/>
    </source>
</evidence>
<dbReference type="Gene3D" id="1.10.10.10">
    <property type="entry name" value="Winged helix-like DNA-binding domain superfamily/Winged helix DNA-binding domain"/>
    <property type="match status" value="1"/>
</dbReference>
<dbReference type="GO" id="GO:0003677">
    <property type="term" value="F:DNA binding"/>
    <property type="evidence" value="ECO:0007669"/>
    <property type="project" value="UniProtKB-KW"/>
</dbReference>
<dbReference type="Pfam" id="PF00392">
    <property type="entry name" value="GntR"/>
    <property type="match status" value="1"/>
</dbReference>
<proteinExistence type="predicted"/>
<dbReference type="PANTHER" id="PTHR44846:SF17">
    <property type="entry name" value="GNTR-FAMILY TRANSCRIPTIONAL REGULATOR"/>
    <property type="match status" value="1"/>
</dbReference>
<dbReference type="InterPro" id="IPR036388">
    <property type="entry name" value="WH-like_DNA-bd_sf"/>
</dbReference>
<dbReference type="GO" id="GO:0003700">
    <property type="term" value="F:DNA-binding transcription factor activity"/>
    <property type="evidence" value="ECO:0007669"/>
    <property type="project" value="InterPro"/>
</dbReference>
<dbReference type="EMBL" id="FQXU01000015">
    <property type="protein sequence ID" value="SHI50292.1"/>
    <property type="molecule type" value="Genomic_DNA"/>
</dbReference>
<dbReference type="SUPFAM" id="SSF64288">
    <property type="entry name" value="Chorismate lyase-like"/>
    <property type="match status" value="1"/>
</dbReference>
<dbReference type="RefSeq" id="WP_073022257.1">
    <property type="nucleotide sequence ID" value="NZ_FQXU01000015.1"/>
</dbReference>
<dbReference type="InterPro" id="IPR028978">
    <property type="entry name" value="Chorismate_lyase_/UTRA_dom_sf"/>
</dbReference>
<feature type="domain" description="HTH gntR-type" evidence="4">
    <location>
        <begin position="10"/>
        <end position="78"/>
    </location>
</feature>
<keyword evidence="3" id="KW-0804">Transcription</keyword>
<dbReference type="CDD" id="cd07377">
    <property type="entry name" value="WHTH_GntR"/>
    <property type="match status" value="1"/>
</dbReference>
<dbReference type="FunFam" id="1.10.10.10:FF:000079">
    <property type="entry name" value="GntR family transcriptional regulator"/>
    <property type="match status" value="1"/>
</dbReference>
<dbReference type="PANTHER" id="PTHR44846">
    <property type="entry name" value="MANNOSYL-D-GLYCERATE TRANSPORT/METABOLISM SYSTEM REPRESSOR MNGR-RELATED"/>
    <property type="match status" value="1"/>
</dbReference>
<evidence type="ECO:0000256" key="1">
    <source>
        <dbReference type="ARBA" id="ARBA00023015"/>
    </source>
</evidence>
<dbReference type="InterPro" id="IPR036390">
    <property type="entry name" value="WH_DNA-bd_sf"/>
</dbReference>